<dbReference type="OrthoDB" id="20886at2759"/>
<keyword evidence="5" id="KW-0539">Nucleus</keyword>
<organism evidence="7 8">
    <name type="scientific">Coemansia thaxteri</name>
    <dbReference type="NCBI Taxonomy" id="2663907"/>
    <lineage>
        <taxon>Eukaryota</taxon>
        <taxon>Fungi</taxon>
        <taxon>Fungi incertae sedis</taxon>
        <taxon>Zoopagomycota</taxon>
        <taxon>Kickxellomycotina</taxon>
        <taxon>Kickxellomycetes</taxon>
        <taxon>Kickxellales</taxon>
        <taxon>Kickxellaceae</taxon>
        <taxon>Coemansia</taxon>
    </lineage>
</organism>
<dbReference type="GO" id="GO:0005654">
    <property type="term" value="C:nucleoplasm"/>
    <property type="evidence" value="ECO:0007669"/>
    <property type="project" value="UniProtKB-ARBA"/>
</dbReference>
<dbReference type="Proteomes" id="UP001150907">
    <property type="component" value="Unassembled WGS sequence"/>
</dbReference>
<accession>A0A9W8BDP7</accession>
<dbReference type="EMBL" id="JANBQF010001214">
    <property type="protein sequence ID" value="KAJ1997754.1"/>
    <property type="molecule type" value="Genomic_DNA"/>
</dbReference>
<dbReference type="InterPro" id="IPR013907">
    <property type="entry name" value="Sds3"/>
</dbReference>
<comment type="subcellular location">
    <subcellularLocation>
        <location evidence="1">Nucleus</location>
    </subcellularLocation>
</comment>
<protein>
    <submittedName>
        <fullName evidence="7">Uncharacterized protein</fullName>
    </submittedName>
</protein>
<feature type="compositionally biased region" description="Low complexity" evidence="6">
    <location>
        <begin position="65"/>
        <end position="79"/>
    </location>
</feature>
<dbReference type="Gene3D" id="1.20.5.1500">
    <property type="match status" value="1"/>
</dbReference>
<keyword evidence="3" id="KW-0805">Transcription regulation</keyword>
<dbReference type="Pfam" id="PF08598">
    <property type="entry name" value="Sds3"/>
    <property type="match status" value="1"/>
</dbReference>
<evidence type="ECO:0000256" key="5">
    <source>
        <dbReference type="ARBA" id="ARBA00023242"/>
    </source>
</evidence>
<feature type="compositionally biased region" description="Acidic residues" evidence="6">
    <location>
        <begin position="200"/>
        <end position="210"/>
    </location>
</feature>
<sequence length="478" mass="52728">MVGGRRRKSNASSLETEPIVPSTPAVAAEDAISVREMEEDGSRSRHEMEDADDPFAYDSDLETLSSVSSHSSMSSSSSSIGEQTRDMDSDPDQQLVSAGIEGVLGEEHMALLGGRGEQGLDEPSQYGAARRERTSSGGEDGRSGSKAGIISTMRSSPYAGDGVETDGSELPEQVSALETPDTCDSGGTSRRGKRKHCSDDMDCGPEDAMGDEDALASEAQRSSALVELTEIEVEFAKLRERLYSERLQQVQIEEEYLAAGQHAEYERHMEDVSTSHALQLERLQASHEAWGAHRQQMHDGWLRAVKYTYQTQRQELRSRLLAAQRKRMWRLRDARVLEDRCRAEKATPQPHDVASLRQLKRERRAATTAQRCLVHMRQQRLAVAGLDADEMDADYAAMSLPVYAREPRVGGFRRIFVPPPDDKKRKPRQPRRKKPDTDSAGKSSSIAMPPRPPPPHSPPAAPRQAVPLLPAAAKPRGA</sequence>
<feature type="compositionally biased region" description="Basic and acidic residues" evidence="6">
    <location>
        <begin position="32"/>
        <end position="48"/>
    </location>
</feature>
<evidence type="ECO:0000313" key="8">
    <source>
        <dbReference type="Proteomes" id="UP001150907"/>
    </source>
</evidence>
<feature type="compositionally biased region" description="Pro residues" evidence="6">
    <location>
        <begin position="449"/>
        <end position="461"/>
    </location>
</feature>
<evidence type="ECO:0000256" key="1">
    <source>
        <dbReference type="ARBA" id="ARBA00004123"/>
    </source>
</evidence>
<feature type="compositionally biased region" description="Acidic residues" evidence="6">
    <location>
        <begin position="49"/>
        <end position="61"/>
    </location>
</feature>
<feature type="compositionally biased region" description="Basic and acidic residues" evidence="6">
    <location>
        <begin position="129"/>
        <end position="143"/>
    </location>
</feature>
<name>A0A9W8BDP7_9FUNG</name>
<dbReference type="AlphaFoldDB" id="A0A9W8BDP7"/>
<feature type="region of interest" description="Disordered" evidence="6">
    <location>
        <begin position="1"/>
        <end position="210"/>
    </location>
</feature>
<dbReference type="SMART" id="SM01401">
    <property type="entry name" value="Sds3"/>
    <property type="match status" value="1"/>
</dbReference>
<evidence type="ECO:0000256" key="3">
    <source>
        <dbReference type="ARBA" id="ARBA00023015"/>
    </source>
</evidence>
<comment type="caution">
    <text evidence="7">The sequence shown here is derived from an EMBL/GenBank/DDBJ whole genome shotgun (WGS) entry which is preliminary data.</text>
</comment>
<evidence type="ECO:0000256" key="2">
    <source>
        <dbReference type="ARBA" id="ARBA00022491"/>
    </source>
</evidence>
<feature type="region of interest" description="Disordered" evidence="6">
    <location>
        <begin position="412"/>
        <end position="478"/>
    </location>
</feature>
<evidence type="ECO:0000256" key="6">
    <source>
        <dbReference type="SAM" id="MobiDB-lite"/>
    </source>
</evidence>
<evidence type="ECO:0000313" key="7">
    <source>
        <dbReference type="EMBL" id="KAJ1997754.1"/>
    </source>
</evidence>
<keyword evidence="4" id="KW-0804">Transcription</keyword>
<keyword evidence="8" id="KW-1185">Reference proteome</keyword>
<dbReference type="GO" id="GO:0010468">
    <property type="term" value="P:regulation of gene expression"/>
    <property type="evidence" value="ECO:0007669"/>
    <property type="project" value="UniProtKB-ARBA"/>
</dbReference>
<feature type="compositionally biased region" description="Basic residues" evidence="6">
    <location>
        <begin position="425"/>
        <end position="434"/>
    </location>
</feature>
<gene>
    <name evidence="7" type="ORF">H4R26_005715</name>
</gene>
<evidence type="ECO:0000256" key="4">
    <source>
        <dbReference type="ARBA" id="ARBA00023163"/>
    </source>
</evidence>
<proteinExistence type="predicted"/>
<reference evidence="7" key="1">
    <citation type="submission" date="2022-07" db="EMBL/GenBank/DDBJ databases">
        <title>Phylogenomic reconstructions and comparative analyses of Kickxellomycotina fungi.</title>
        <authorList>
            <person name="Reynolds N.K."/>
            <person name="Stajich J.E."/>
            <person name="Barry K."/>
            <person name="Grigoriev I.V."/>
            <person name="Crous P."/>
            <person name="Smith M.E."/>
        </authorList>
    </citation>
    <scope>NUCLEOTIDE SEQUENCE</scope>
    <source>
        <strain evidence="7">IMI 214461</strain>
    </source>
</reference>
<keyword evidence="2" id="KW-0678">Repressor</keyword>
<feature type="non-terminal residue" evidence="7">
    <location>
        <position position="478"/>
    </location>
</feature>